<comment type="caution">
    <text evidence="1">The sequence shown here is derived from an EMBL/GenBank/DDBJ whole genome shotgun (WGS) entry which is preliminary data.</text>
</comment>
<evidence type="ECO:0000313" key="2">
    <source>
        <dbReference type="Proteomes" id="UP000032707"/>
    </source>
</evidence>
<dbReference type="PATRIC" id="fig|909420.4.peg.475"/>
<accession>E6MV23</accession>
<proteinExistence type="predicted"/>
<name>E6MV23_NEIMH</name>
<evidence type="ECO:0000313" key="1">
    <source>
        <dbReference type="EMBL" id="EFV64430.1"/>
    </source>
</evidence>
<dbReference type="Proteomes" id="UP000032707">
    <property type="component" value="Unassembled WGS sequence"/>
</dbReference>
<protein>
    <submittedName>
        <fullName evidence="1">Uncharacterized protein</fullName>
    </submittedName>
</protein>
<dbReference type="AlphaFoldDB" id="E6MV23"/>
<dbReference type="EMBL" id="AEQZ01000011">
    <property type="protein sequence ID" value="EFV64430.1"/>
    <property type="molecule type" value="Genomic_DNA"/>
</dbReference>
<gene>
    <name evidence="1" type="ORF">NMH_0028</name>
</gene>
<reference evidence="1 2" key="1">
    <citation type="journal article" date="2011" name="J. Bacteriol.">
        <title>Genome sequence of Neisseria meningitidis serogroup B strain H44/76.</title>
        <authorList>
            <person name="Piet J.R."/>
            <person name="Huis In 't Veld R.A."/>
            <person name="van Schaik B.D."/>
            <person name="van Kampen A.H."/>
            <person name="Baas F."/>
            <person name="van de Beek D."/>
            <person name="Pannekoek Y."/>
            <person name="van der Ende A."/>
        </authorList>
    </citation>
    <scope>NUCLEOTIDE SEQUENCE [LARGE SCALE GENOMIC DNA]</scope>
    <source>
        <strain evidence="1 2">H44/76</strain>
    </source>
</reference>
<organism evidence="1 2">
    <name type="scientific">Neisseria meningitidis serogroup B / serotype 15 (strain H44/76)</name>
    <dbReference type="NCBI Taxonomy" id="909420"/>
    <lineage>
        <taxon>Bacteria</taxon>
        <taxon>Pseudomonadati</taxon>
        <taxon>Pseudomonadota</taxon>
        <taxon>Betaproteobacteria</taxon>
        <taxon>Neisseriales</taxon>
        <taxon>Neisseriaceae</taxon>
        <taxon>Neisseria</taxon>
    </lineage>
</organism>
<sequence length="39" mass="4622">MHGILSLVQTALYSGWPENRDFPPWACRRTVQYKMPSER</sequence>